<gene>
    <name evidence="2" type="ORF">CONLIGDRAFT_670988</name>
</gene>
<dbReference type="Proteomes" id="UP000182658">
    <property type="component" value="Unassembled WGS sequence"/>
</dbReference>
<reference evidence="2 3" key="1">
    <citation type="submission" date="2016-10" db="EMBL/GenBank/DDBJ databases">
        <title>Draft genome sequence of Coniochaeta ligniaria NRRL30616, a lignocellulolytic fungus for bioabatement of inhibitors in plant biomass hydrolysates.</title>
        <authorList>
            <consortium name="DOE Joint Genome Institute"/>
            <person name="Jimenez D.J."/>
            <person name="Hector R.E."/>
            <person name="Riley R."/>
            <person name="Sun H."/>
            <person name="Grigoriev I.V."/>
            <person name="Van Elsas J.D."/>
            <person name="Nichols N.N."/>
        </authorList>
    </citation>
    <scope>NUCLEOTIDE SEQUENCE [LARGE SCALE GENOMIC DNA]</scope>
    <source>
        <strain evidence="2 3">NRRL 30616</strain>
    </source>
</reference>
<dbReference type="AlphaFoldDB" id="A0A1J7IIF9"/>
<evidence type="ECO:0000313" key="2">
    <source>
        <dbReference type="EMBL" id="OIW27149.1"/>
    </source>
</evidence>
<evidence type="ECO:0000313" key="3">
    <source>
        <dbReference type="Proteomes" id="UP000182658"/>
    </source>
</evidence>
<dbReference type="OrthoDB" id="10463069at2759"/>
<organism evidence="2 3">
    <name type="scientific">Coniochaeta ligniaria NRRL 30616</name>
    <dbReference type="NCBI Taxonomy" id="1408157"/>
    <lineage>
        <taxon>Eukaryota</taxon>
        <taxon>Fungi</taxon>
        <taxon>Dikarya</taxon>
        <taxon>Ascomycota</taxon>
        <taxon>Pezizomycotina</taxon>
        <taxon>Sordariomycetes</taxon>
        <taxon>Sordariomycetidae</taxon>
        <taxon>Coniochaetales</taxon>
        <taxon>Coniochaetaceae</taxon>
        <taxon>Coniochaeta</taxon>
    </lineage>
</organism>
<protein>
    <submittedName>
        <fullName evidence="2">Uncharacterized protein</fullName>
    </submittedName>
</protein>
<feature type="compositionally biased region" description="Polar residues" evidence="1">
    <location>
        <begin position="150"/>
        <end position="170"/>
    </location>
</feature>
<name>A0A1J7IIF9_9PEZI</name>
<accession>A0A1J7IIF9</accession>
<sequence length="540" mass="58818">MVSITVLEVSNDPEKHRLLLPVHSPSSEKAMSSTVPRNSGSPSPENGPYSTQMDSAVVWLIHGLLSEEGMVSTVPVPEDTPVSAETATNSTRHNHGLLSPEHSHSDNGSTSTESDAKSTIHVHGMQSPSTSRSSEEGVSATAPRDRPNGSPETCSNSSLTGPDSRSSVHNSRSDEDMPFDIDTAMQVDSPAPQLNRTPTEPSLTLPSQDEAVAAAHLHSEAALLFEENLSCKTADVPQELWSSKSHPIAQKRVTFEDNPVSEERLFSEANPVVQDAPSCKAGTKSPESSCASPQKATGPSDSVAVPTEEGIYSAEAWLICQDALASRSTAHGLPADFLAQYPSLAIETLGGLSELAPHPSNDLAMGQIFIDSKTATTTLFVHDVDASWDFYHQVFPQAWFEYDTAGSFSMLFTTDKEARARKRSALEFAKVSIEPALDPNQARFRKVRPEGAPLDMAVKLVSRDTVAFATLCPFLYSDPVFPEITRITNALLRCPEWRADPTMEMESRDVSWPGGRRLDFTDLDGYGWRLVEEKRNRDLW</sequence>
<feature type="region of interest" description="Disordered" evidence="1">
    <location>
        <begin position="73"/>
        <end position="177"/>
    </location>
</feature>
<keyword evidence="3" id="KW-1185">Reference proteome</keyword>
<dbReference type="InParanoid" id="A0A1J7IIF9"/>
<dbReference type="EMBL" id="KV875099">
    <property type="protein sequence ID" value="OIW27149.1"/>
    <property type="molecule type" value="Genomic_DNA"/>
</dbReference>
<feature type="compositionally biased region" description="Polar residues" evidence="1">
    <location>
        <begin position="285"/>
        <end position="300"/>
    </location>
</feature>
<feature type="region of interest" description="Disordered" evidence="1">
    <location>
        <begin position="274"/>
        <end position="304"/>
    </location>
</feature>
<feature type="region of interest" description="Disordered" evidence="1">
    <location>
        <begin position="18"/>
        <end position="51"/>
    </location>
</feature>
<evidence type="ECO:0000256" key="1">
    <source>
        <dbReference type="SAM" id="MobiDB-lite"/>
    </source>
</evidence>
<feature type="compositionally biased region" description="Polar residues" evidence="1">
    <location>
        <begin position="24"/>
        <end position="51"/>
    </location>
</feature>
<proteinExistence type="predicted"/>